<keyword evidence="8" id="KW-0067">ATP-binding</keyword>
<comment type="pathway">
    <text evidence="1">Pyrimidine metabolism; CTP biosynthesis via de novo pathway; UDP from UMP (UMPK route): step 1/1.</text>
</comment>
<dbReference type="AlphaFoldDB" id="A0A7C4D6X4"/>
<reference evidence="12" key="1">
    <citation type="journal article" date="2020" name="mSystems">
        <title>Genome- and Community-Level Interaction Insights into Carbon Utilization and Element Cycling Functions of Hydrothermarchaeota in Hydrothermal Sediment.</title>
        <authorList>
            <person name="Zhou Z."/>
            <person name="Liu Y."/>
            <person name="Xu W."/>
            <person name="Pan J."/>
            <person name="Luo Z.H."/>
            <person name="Li M."/>
        </authorList>
    </citation>
    <scope>NUCLEOTIDE SEQUENCE [LARGE SCALE GENOMIC DNA]</scope>
    <source>
        <strain evidence="13">SpSt-622</strain>
        <strain evidence="12">SpSt-642</strain>
    </source>
</reference>
<dbReference type="Gene3D" id="3.40.1160.10">
    <property type="entry name" value="Acetylglutamate kinase-like"/>
    <property type="match status" value="1"/>
</dbReference>
<evidence type="ECO:0000256" key="8">
    <source>
        <dbReference type="ARBA" id="ARBA00022840"/>
    </source>
</evidence>
<accession>A0A7C4D6X4</accession>
<keyword evidence="6" id="KW-0547">Nucleotide-binding</keyword>
<keyword evidence="9" id="KW-0665">Pyrimidine biosynthesis</keyword>
<dbReference type="EMBL" id="DTBJ01000013">
    <property type="protein sequence ID" value="HGM58142.1"/>
    <property type="molecule type" value="Genomic_DNA"/>
</dbReference>
<dbReference type="EC" id="2.7.4.22" evidence="3"/>
<gene>
    <name evidence="12" type="primary">pyrH</name>
    <name evidence="13" type="ORF">ENT92_01180</name>
    <name evidence="12" type="ORF">ENU14_00915</name>
</gene>
<dbReference type="InterPro" id="IPR001048">
    <property type="entry name" value="Asp/Glu/Uridylate_kinase"/>
</dbReference>
<evidence type="ECO:0000256" key="5">
    <source>
        <dbReference type="ARBA" id="ARBA00022679"/>
    </source>
</evidence>
<keyword evidence="7 12" id="KW-0418">Kinase</keyword>
<evidence type="ECO:0000256" key="3">
    <source>
        <dbReference type="ARBA" id="ARBA00012899"/>
    </source>
</evidence>
<keyword evidence="5" id="KW-0808">Transferase</keyword>
<evidence type="ECO:0000256" key="7">
    <source>
        <dbReference type="ARBA" id="ARBA00022777"/>
    </source>
</evidence>
<evidence type="ECO:0000256" key="9">
    <source>
        <dbReference type="ARBA" id="ARBA00022975"/>
    </source>
</evidence>
<proteinExistence type="inferred from homology"/>
<evidence type="ECO:0000256" key="1">
    <source>
        <dbReference type="ARBA" id="ARBA00004791"/>
    </source>
</evidence>
<dbReference type="InterPro" id="IPR011818">
    <property type="entry name" value="Uridylate_kinase_arch/spir"/>
</dbReference>
<organism evidence="12">
    <name type="scientific">Staphylothermus marinus</name>
    <dbReference type="NCBI Taxonomy" id="2280"/>
    <lineage>
        <taxon>Archaea</taxon>
        <taxon>Thermoproteota</taxon>
        <taxon>Thermoprotei</taxon>
        <taxon>Desulfurococcales</taxon>
        <taxon>Desulfurococcaceae</taxon>
        <taxon>Staphylothermus</taxon>
    </lineage>
</organism>
<dbReference type="GO" id="GO:0006225">
    <property type="term" value="P:UDP biosynthetic process"/>
    <property type="evidence" value="ECO:0007669"/>
    <property type="project" value="TreeGrafter"/>
</dbReference>
<dbReference type="GO" id="GO:0005524">
    <property type="term" value="F:ATP binding"/>
    <property type="evidence" value="ECO:0007669"/>
    <property type="project" value="UniProtKB-KW"/>
</dbReference>
<comment type="caution">
    <text evidence="12">The sequence shown here is derived from an EMBL/GenBank/DDBJ whole genome shotgun (WGS) entry which is preliminary data.</text>
</comment>
<comment type="similarity">
    <text evidence="2">Belongs to the UMP kinase family.</text>
</comment>
<sequence>MNKLVIKLTGKLFDKTSLLKKYVDLFRELGKKYKLVIVTGGGNTARKYIETARKIGVESNYWLDTIGIIASRLNSYLLISSLYPDAYPKPVEDLEELCKAINYARVLTVGGLIPGQSTSSVALEVAEAIGVKSIVNVSAVDYVYDKDPVKYPDAKKYIEIKASHLIKILEQKQLPGEYALIDIRALELAIRSGIIIYNVYYRDPGNVVKVLNGENPGTIIYPE</sequence>
<name>A0A7C4D6X4_STAMA</name>
<dbReference type="SUPFAM" id="SSF53633">
    <property type="entry name" value="Carbamate kinase-like"/>
    <property type="match status" value="1"/>
</dbReference>
<dbReference type="PANTHER" id="PTHR42833">
    <property type="entry name" value="URIDYLATE KINASE"/>
    <property type="match status" value="1"/>
</dbReference>
<evidence type="ECO:0000256" key="4">
    <source>
        <dbReference type="ARBA" id="ARBA00022490"/>
    </source>
</evidence>
<dbReference type="PANTHER" id="PTHR42833:SF4">
    <property type="entry name" value="URIDYLATE KINASE PUMPKIN, CHLOROPLASTIC"/>
    <property type="match status" value="1"/>
</dbReference>
<dbReference type="Pfam" id="PF00696">
    <property type="entry name" value="AA_kinase"/>
    <property type="match status" value="1"/>
</dbReference>
<evidence type="ECO:0000313" key="13">
    <source>
        <dbReference type="EMBL" id="HGU64816.1"/>
    </source>
</evidence>
<dbReference type="InterPro" id="IPR036393">
    <property type="entry name" value="AceGlu_kinase-like_sf"/>
</dbReference>
<evidence type="ECO:0000256" key="6">
    <source>
        <dbReference type="ARBA" id="ARBA00022741"/>
    </source>
</evidence>
<dbReference type="EMBL" id="DTAN01000047">
    <property type="protein sequence ID" value="HGU64816.1"/>
    <property type="molecule type" value="Genomic_DNA"/>
</dbReference>
<evidence type="ECO:0000256" key="10">
    <source>
        <dbReference type="ARBA" id="ARBA00032092"/>
    </source>
</evidence>
<dbReference type="NCBIfam" id="TIGR02076">
    <property type="entry name" value="pyrH_arch"/>
    <property type="match status" value="1"/>
</dbReference>
<dbReference type="GO" id="GO:0033862">
    <property type="term" value="F:UMP kinase activity"/>
    <property type="evidence" value="ECO:0007669"/>
    <property type="project" value="UniProtKB-EC"/>
</dbReference>
<evidence type="ECO:0000313" key="12">
    <source>
        <dbReference type="EMBL" id="HGM58142.1"/>
    </source>
</evidence>
<keyword evidence="4" id="KW-0963">Cytoplasm</keyword>
<feature type="domain" description="Aspartate/glutamate/uridylate kinase" evidence="11">
    <location>
        <begin position="3"/>
        <end position="194"/>
    </location>
</feature>
<evidence type="ECO:0000256" key="2">
    <source>
        <dbReference type="ARBA" id="ARBA00007614"/>
    </source>
</evidence>
<protein>
    <recommendedName>
        <fullName evidence="3">UMP kinase</fullName>
        <ecNumber evidence="3">2.7.4.22</ecNumber>
    </recommendedName>
    <alternativeName>
        <fullName evidence="10">Uridine monophosphate kinase</fullName>
    </alternativeName>
</protein>
<evidence type="ECO:0000259" key="11">
    <source>
        <dbReference type="Pfam" id="PF00696"/>
    </source>
</evidence>